<comment type="function">
    <text evidence="1">Catalyzes the intermembrane transfer of phosphatidylglycerol and phosphatidylinositol.</text>
</comment>
<protein>
    <submittedName>
        <fullName evidence="9">Phosphatidylglycerol/phosphatidylinositol transfer protein</fullName>
    </submittedName>
</protein>
<dbReference type="AlphaFoldDB" id="A0A1D1Z166"/>
<feature type="domain" description="MD-2-related lipid-recognition" evidence="8">
    <location>
        <begin position="31"/>
        <end position="146"/>
    </location>
</feature>
<evidence type="ECO:0000256" key="3">
    <source>
        <dbReference type="ARBA" id="ARBA00011245"/>
    </source>
</evidence>
<organism evidence="9">
    <name type="scientific">Anthurium amnicola</name>
    <dbReference type="NCBI Taxonomy" id="1678845"/>
    <lineage>
        <taxon>Eukaryota</taxon>
        <taxon>Viridiplantae</taxon>
        <taxon>Streptophyta</taxon>
        <taxon>Embryophyta</taxon>
        <taxon>Tracheophyta</taxon>
        <taxon>Spermatophyta</taxon>
        <taxon>Magnoliopsida</taxon>
        <taxon>Liliopsida</taxon>
        <taxon>Araceae</taxon>
        <taxon>Pothoideae</taxon>
        <taxon>Potheae</taxon>
        <taxon>Anthurium</taxon>
    </lineage>
</organism>
<evidence type="ECO:0000256" key="1">
    <source>
        <dbReference type="ARBA" id="ARBA00002053"/>
    </source>
</evidence>
<dbReference type="InterPro" id="IPR014756">
    <property type="entry name" value="Ig_E-set"/>
</dbReference>
<dbReference type="SUPFAM" id="SSF81296">
    <property type="entry name" value="E set domains"/>
    <property type="match status" value="1"/>
</dbReference>
<sequence>MKHPIFFLFFVLATVSVINAIPHALSKRVLFAPCRIDFPPPFLDVTVSPDPIVSDKPATFNISGTTPVEIPEGSTVEIDLYNGDRFSQTFSDDFCKLSGLKCPAKADTKFDFQYKIEPKNLPNVYTIEVGIWDPQKELLMCASTLFSKGL</sequence>
<reference evidence="9" key="1">
    <citation type="submission" date="2015-07" db="EMBL/GenBank/DDBJ databases">
        <title>Transcriptome Assembly of Anthurium amnicola.</title>
        <authorList>
            <person name="Suzuki J."/>
        </authorList>
    </citation>
    <scope>NUCLEOTIDE SEQUENCE</scope>
</reference>
<evidence type="ECO:0000313" key="9">
    <source>
        <dbReference type="EMBL" id="JAT60586.1"/>
    </source>
</evidence>
<keyword evidence="4" id="KW-0813">Transport</keyword>
<keyword evidence="6" id="KW-0445">Lipid transport</keyword>
<evidence type="ECO:0000256" key="7">
    <source>
        <dbReference type="SAM" id="SignalP"/>
    </source>
</evidence>
<dbReference type="SMART" id="SM00737">
    <property type="entry name" value="ML"/>
    <property type="match status" value="1"/>
</dbReference>
<evidence type="ECO:0000256" key="6">
    <source>
        <dbReference type="ARBA" id="ARBA00023055"/>
    </source>
</evidence>
<accession>A0A1D1Z166</accession>
<evidence type="ECO:0000259" key="8">
    <source>
        <dbReference type="SMART" id="SM00737"/>
    </source>
</evidence>
<gene>
    <name evidence="9" type="primary">npc-2_0</name>
    <name evidence="9" type="ORF">g.110772</name>
</gene>
<evidence type="ECO:0000256" key="5">
    <source>
        <dbReference type="ARBA" id="ARBA00022729"/>
    </source>
</evidence>
<dbReference type="InterPro" id="IPR003172">
    <property type="entry name" value="ML_dom"/>
</dbReference>
<keyword evidence="5 7" id="KW-0732">Signal</keyword>
<feature type="chain" id="PRO_5008900672" evidence="7">
    <location>
        <begin position="21"/>
        <end position="150"/>
    </location>
</feature>
<dbReference type="Pfam" id="PF02221">
    <property type="entry name" value="E1_DerP2_DerF2"/>
    <property type="match status" value="1"/>
</dbReference>
<dbReference type="GO" id="GO:0015918">
    <property type="term" value="P:sterol transport"/>
    <property type="evidence" value="ECO:0007669"/>
    <property type="project" value="InterPro"/>
</dbReference>
<dbReference type="EMBL" id="GDJX01007350">
    <property type="protein sequence ID" value="JAT60586.1"/>
    <property type="molecule type" value="Transcribed_RNA"/>
</dbReference>
<feature type="signal peptide" evidence="7">
    <location>
        <begin position="1"/>
        <end position="20"/>
    </location>
</feature>
<comment type="similarity">
    <text evidence="2">Belongs to the NPC2 family.</text>
</comment>
<proteinExistence type="inferred from homology"/>
<name>A0A1D1Z166_9ARAE</name>
<dbReference type="InterPro" id="IPR039670">
    <property type="entry name" value="NPC2-like"/>
</dbReference>
<evidence type="ECO:0000256" key="2">
    <source>
        <dbReference type="ARBA" id="ARBA00006370"/>
    </source>
</evidence>
<comment type="subunit">
    <text evidence="3">Monomer.</text>
</comment>
<dbReference type="PANTHER" id="PTHR11306">
    <property type="entry name" value="NIEMANN PICK TYPE C2 PROTEIN NPC2-RELATED"/>
    <property type="match status" value="1"/>
</dbReference>
<dbReference type="GO" id="GO:0032934">
    <property type="term" value="F:sterol binding"/>
    <property type="evidence" value="ECO:0007669"/>
    <property type="project" value="InterPro"/>
</dbReference>
<dbReference type="PANTHER" id="PTHR11306:SF0">
    <property type="entry name" value="PHOSPHATIDYLGLYCEROL_PHOSPHATIDYLINOSITOL TRANSFER PROTEIN"/>
    <property type="match status" value="1"/>
</dbReference>
<evidence type="ECO:0000256" key="4">
    <source>
        <dbReference type="ARBA" id="ARBA00022448"/>
    </source>
</evidence>
<dbReference type="Gene3D" id="2.60.40.770">
    <property type="match status" value="1"/>
</dbReference>